<dbReference type="EMBL" id="JACCBV010000001">
    <property type="protein sequence ID" value="NYE18118.1"/>
    <property type="molecule type" value="Genomic_DNA"/>
</dbReference>
<proteinExistence type="predicted"/>
<evidence type="ECO:0000313" key="1">
    <source>
        <dbReference type="EMBL" id="NYE18118.1"/>
    </source>
</evidence>
<organism evidence="1 2">
    <name type="scientific">Microbacterium immunditiarum</name>
    <dbReference type="NCBI Taxonomy" id="337480"/>
    <lineage>
        <taxon>Bacteria</taxon>
        <taxon>Bacillati</taxon>
        <taxon>Actinomycetota</taxon>
        <taxon>Actinomycetes</taxon>
        <taxon>Micrococcales</taxon>
        <taxon>Microbacteriaceae</taxon>
        <taxon>Microbacterium</taxon>
    </lineage>
</organism>
<dbReference type="RefSeq" id="WP_179486567.1">
    <property type="nucleotide sequence ID" value="NZ_JACCBV010000001.1"/>
</dbReference>
<accession>A0A7Y9GKE0</accession>
<protein>
    <submittedName>
        <fullName evidence="1">Uncharacterized protein</fullName>
    </submittedName>
</protein>
<gene>
    <name evidence="1" type="ORF">BJ991_000146</name>
</gene>
<dbReference type="Proteomes" id="UP000576969">
    <property type="component" value="Unassembled WGS sequence"/>
</dbReference>
<comment type="caution">
    <text evidence="1">The sequence shown here is derived from an EMBL/GenBank/DDBJ whole genome shotgun (WGS) entry which is preliminary data.</text>
</comment>
<keyword evidence="2" id="KW-1185">Reference proteome</keyword>
<evidence type="ECO:0000313" key="2">
    <source>
        <dbReference type="Proteomes" id="UP000576969"/>
    </source>
</evidence>
<reference evidence="1 2" key="1">
    <citation type="submission" date="2020-07" db="EMBL/GenBank/DDBJ databases">
        <title>Sequencing the genomes of 1000 actinobacteria strains.</title>
        <authorList>
            <person name="Klenk H.-P."/>
        </authorList>
    </citation>
    <scope>NUCLEOTIDE SEQUENCE [LARGE SCALE GENOMIC DNA]</scope>
    <source>
        <strain evidence="1 2">DSM 24662</strain>
    </source>
</reference>
<name>A0A7Y9GKE0_9MICO</name>
<sequence>MERPVEAATREIVNVWMTNGVPAAMLWGGRRWRVIDTPTRLHEEPDYVPPMVTQPPVWPQGWRFTASTAPGNSRVFDVRLIAEAWTIVVVYE</sequence>
<dbReference type="AlphaFoldDB" id="A0A7Y9GKE0"/>